<dbReference type="EMBL" id="CAFBOC010000002">
    <property type="protein sequence ID" value="CAB4969251.1"/>
    <property type="molecule type" value="Genomic_DNA"/>
</dbReference>
<dbReference type="InterPro" id="IPR001753">
    <property type="entry name" value="Enoyl-CoA_hydra/iso"/>
</dbReference>
<keyword evidence="3" id="KW-0413">Isomerase</keyword>
<evidence type="ECO:0000313" key="6">
    <source>
        <dbReference type="EMBL" id="CAB4728657.1"/>
    </source>
</evidence>
<evidence type="ECO:0000256" key="2">
    <source>
        <dbReference type="ARBA" id="ARBA00023140"/>
    </source>
</evidence>
<evidence type="ECO:0000313" key="8">
    <source>
        <dbReference type="EMBL" id="CAB4831810.1"/>
    </source>
</evidence>
<gene>
    <name evidence="5" type="ORF">UFOPK2510_00943</name>
    <name evidence="6" type="ORF">UFOPK2718_01088</name>
    <name evidence="7" type="ORF">UFOPK2936_00368</name>
    <name evidence="8" type="ORF">UFOPK3174_01199</name>
    <name evidence="9" type="ORF">UFOPK3328_00292</name>
    <name evidence="10" type="ORF">UFOPK3779_00757</name>
    <name evidence="11" type="ORF">UFOPK3913_00215</name>
    <name evidence="4" type="ORF">UFOPK4107_00812</name>
    <name evidence="12" type="ORF">UFOPK4403_00061</name>
</gene>
<dbReference type="PANTHER" id="PTHR43684:SF1">
    <property type="entry name" value="ENOYL-COA DELTA ISOMERASE 2"/>
    <property type="match status" value="1"/>
</dbReference>
<evidence type="ECO:0000313" key="7">
    <source>
        <dbReference type="EMBL" id="CAB4773762.1"/>
    </source>
</evidence>
<dbReference type="EMBL" id="CAFBLD010000002">
    <property type="protein sequence ID" value="CAB4857802.1"/>
    <property type="molecule type" value="Genomic_DNA"/>
</dbReference>
<dbReference type="AlphaFoldDB" id="A0A6J6P6H9"/>
<dbReference type="PANTHER" id="PTHR43684">
    <property type="match status" value="1"/>
</dbReference>
<dbReference type="Pfam" id="PF00378">
    <property type="entry name" value="ECH_1"/>
    <property type="match status" value="1"/>
</dbReference>
<evidence type="ECO:0000313" key="10">
    <source>
        <dbReference type="EMBL" id="CAB4944062.1"/>
    </source>
</evidence>
<name>A0A6J6P6H9_9ZZZZ</name>
<dbReference type="EMBL" id="CAFABH010000022">
    <property type="protein sequence ID" value="CAB4831810.1"/>
    <property type="molecule type" value="Genomic_DNA"/>
</dbReference>
<organism evidence="5">
    <name type="scientific">freshwater metagenome</name>
    <dbReference type="NCBI Taxonomy" id="449393"/>
    <lineage>
        <taxon>unclassified sequences</taxon>
        <taxon>metagenomes</taxon>
        <taxon>ecological metagenomes</taxon>
    </lineage>
</organism>
<dbReference type="InterPro" id="IPR029045">
    <property type="entry name" value="ClpP/crotonase-like_dom_sf"/>
</dbReference>
<dbReference type="InterPro" id="IPR051053">
    <property type="entry name" value="ECH/Chromodomain_protein"/>
</dbReference>
<dbReference type="EMBL" id="CAEZZW010000001">
    <property type="protein sequence ID" value="CAB4773762.1"/>
    <property type="molecule type" value="Genomic_DNA"/>
</dbReference>
<dbReference type="EMBL" id="CAFBNH010000004">
    <property type="protein sequence ID" value="CAB4944062.1"/>
    <property type="molecule type" value="Genomic_DNA"/>
</dbReference>
<comment type="subcellular location">
    <subcellularLocation>
        <location evidence="1">Peroxisome</location>
    </subcellularLocation>
</comment>
<dbReference type="EMBL" id="CAEZYM010000010">
    <property type="protein sequence ID" value="CAB4728657.1"/>
    <property type="molecule type" value="Genomic_DNA"/>
</dbReference>
<evidence type="ECO:0000256" key="3">
    <source>
        <dbReference type="ARBA" id="ARBA00023235"/>
    </source>
</evidence>
<dbReference type="Gene3D" id="3.90.226.10">
    <property type="entry name" value="2-enoyl-CoA Hydratase, Chain A, domain 1"/>
    <property type="match status" value="1"/>
</dbReference>
<accession>A0A6J6P6H9</accession>
<dbReference type="EMBL" id="CAFBQX010000001">
    <property type="protein sequence ID" value="CAB5069665.1"/>
    <property type="molecule type" value="Genomic_DNA"/>
</dbReference>
<keyword evidence="2" id="KW-0576">Peroxisome</keyword>
<protein>
    <submittedName>
        <fullName evidence="5">Unannotated protein</fullName>
    </submittedName>
</protein>
<dbReference type="SUPFAM" id="SSF52096">
    <property type="entry name" value="ClpP/crotonase"/>
    <property type="match status" value="1"/>
</dbReference>
<proteinExistence type="predicted"/>
<evidence type="ECO:0000313" key="5">
    <source>
        <dbReference type="EMBL" id="CAB4695050.1"/>
    </source>
</evidence>
<dbReference type="GO" id="GO:0004165">
    <property type="term" value="F:delta(3)-delta(2)-enoyl-CoA isomerase activity"/>
    <property type="evidence" value="ECO:0007669"/>
    <property type="project" value="UniProtKB-ARBA"/>
</dbReference>
<sequence length="248" mass="26428">MSEVLASSEGGVLTLTLNRALKMNAITRAMYTELSGHMKEAAGDFGIRVVVLTAQGSNFTAGNDIFDFVDAPPTGPESEGFVFLQQLHNFPKPLIAVVQGNAVGIGTTMLLHCDVVLATPSARFSMPFVSLGLVPEAGSSYLFPQLVGYQRAAKIFLTGESFSADEAKEMGLVSTVTDEALQEAMTLAKKIANQPPTAVINTKALLKSRSHEAVSAVMDVEGELFRMALGSDEAMQAFAKFMETRGKS</sequence>
<evidence type="ECO:0000313" key="12">
    <source>
        <dbReference type="EMBL" id="CAB5069665.1"/>
    </source>
</evidence>
<dbReference type="GO" id="GO:0005777">
    <property type="term" value="C:peroxisome"/>
    <property type="evidence" value="ECO:0007669"/>
    <property type="project" value="UniProtKB-SubCell"/>
</dbReference>
<evidence type="ECO:0000313" key="11">
    <source>
        <dbReference type="EMBL" id="CAB4969251.1"/>
    </source>
</evidence>
<evidence type="ECO:0000313" key="4">
    <source>
        <dbReference type="EMBL" id="CAB4338674.1"/>
    </source>
</evidence>
<dbReference type="EMBL" id="CAESAE010000004">
    <property type="protein sequence ID" value="CAB4338674.1"/>
    <property type="molecule type" value="Genomic_DNA"/>
</dbReference>
<dbReference type="CDD" id="cd06558">
    <property type="entry name" value="crotonase-like"/>
    <property type="match status" value="1"/>
</dbReference>
<reference evidence="5" key="1">
    <citation type="submission" date="2020-05" db="EMBL/GenBank/DDBJ databases">
        <authorList>
            <person name="Chiriac C."/>
            <person name="Salcher M."/>
            <person name="Ghai R."/>
            <person name="Kavagutti S V."/>
        </authorList>
    </citation>
    <scope>NUCLEOTIDE SEQUENCE</scope>
</reference>
<evidence type="ECO:0000313" key="9">
    <source>
        <dbReference type="EMBL" id="CAB4857802.1"/>
    </source>
</evidence>
<dbReference type="EMBL" id="CAEZXO010000005">
    <property type="protein sequence ID" value="CAB4695050.1"/>
    <property type="molecule type" value="Genomic_DNA"/>
</dbReference>
<evidence type="ECO:0000256" key="1">
    <source>
        <dbReference type="ARBA" id="ARBA00004275"/>
    </source>
</evidence>